<name>A0A6P2CWR0_9BACT</name>
<dbReference type="KEGG" id="gms:SOIL9_41360"/>
<feature type="domain" description="Helix-turn-helix" evidence="2">
    <location>
        <begin position="42"/>
        <end position="92"/>
    </location>
</feature>
<reference evidence="3 4" key="1">
    <citation type="submission" date="2019-05" db="EMBL/GenBank/DDBJ databases">
        <authorList>
            <consortium name="Science for Life Laboratories"/>
        </authorList>
    </citation>
    <scope>NUCLEOTIDE SEQUENCE [LARGE SCALE GENOMIC DNA]</scope>
    <source>
        <strain evidence="3">Soil9</strain>
    </source>
</reference>
<evidence type="ECO:0000259" key="2">
    <source>
        <dbReference type="Pfam" id="PF12728"/>
    </source>
</evidence>
<dbReference type="RefSeq" id="WP_162668285.1">
    <property type="nucleotide sequence ID" value="NZ_LR593886.1"/>
</dbReference>
<proteinExistence type="predicted"/>
<dbReference type="InterPro" id="IPR041657">
    <property type="entry name" value="HTH_17"/>
</dbReference>
<sequence>MVKPSQNSSGRPSARGRDDFTTFVADIVEAVRAAGCTAGRGFTTAEVARRYRVSEDRVRAWIKSGLLKAVNTADVACGKPRFVVLPEALAEFERTRSPAPLPKVPRRRRPSNQIDFFPDSDAA</sequence>
<keyword evidence="4" id="KW-1185">Reference proteome</keyword>
<feature type="region of interest" description="Disordered" evidence="1">
    <location>
        <begin position="96"/>
        <end position="123"/>
    </location>
</feature>
<dbReference type="AlphaFoldDB" id="A0A6P2CWR0"/>
<protein>
    <recommendedName>
        <fullName evidence="2">Helix-turn-helix domain-containing protein</fullName>
    </recommendedName>
</protein>
<evidence type="ECO:0000256" key="1">
    <source>
        <dbReference type="SAM" id="MobiDB-lite"/>
    </source>
</evidence>
<dbReference type="EMBL" id="LR593886">
    <property type="protein sequence ID" value="VTR93578.1"/>
    <property type="molecule type" value="Genomic_DNA"/>
</dbReference>
<organism evidence="3 4">
    <name type="scientific">Gemmata massiliana</name>
    <dbReference type="NCBI Taxonomy" id="1210884"/>
    <lineage>
        <taxon>Bacteria</taxon>
        <taxon>Pseudomonadati</taxon>
        <taxon>Planctomycetota</taxon>
        <taxon>Planctomycetia</taxon>
        <taxon>Gemmatales</taxon>
        <taxon>Gemmataceae</taxon>
        <taxon>Gemmata</taxon>
    </lineage>
</organism>
<evidence type="ECO:0000313" key="3">
    <source>
        <dbReference type="EMBL" id="VTR93578.1"/>
    </source>
</evidence>
<dbReference type="Pfam" id="PF12728">
    <property type="entry name" value="HTH_17"/>
    <property type="match status" value="1"/>
</dbReference>
<dbReference type="Proteomes" id="UP000464178">
    <property type="component" value="Chromosome"/>
</dbReference>
<accession>A0A6P2CWR0</accession>
<evidence type="ECO:0000313" key="4">
    <source>
        <dbReference type="Proteomes" id="UP000464178"/>
    </source>
</evidence>
<gene>
    <name evidence="3" type="ORF">SOIL9_41360</name>
</gene>